<keyword evidence="1" id="KW-0694">RNA-binding</keyword>
<gene>
    <name evidence="4" type="ORF">BLNAU_11287</name>
</gene>
<dbReference type="PROSITE" id="PS50102">
    <property type="entry name" value="RRM"/>
    <property type="match status" value="2"/>
</dbReference>
<evidence type="ECO:0000256" key="2">
    <source>
        <dbReference type="SAM" id="MobiDB-lite"/>
    </source>
</evidence>
<evidence type="ECO:0000256" key="1">
    <source>
        <dbReference type="PROSITE-ProRule" id="PRU00176"/>
    </source>
</evidence>
<dbReference type="SUPFAM" id="SSF54928">
    <property type="entry name" value="RNA-binding domain, RBD"/>
    <property type="match status" value="1"/>
</dbReference>
<dbReference type="PANTHER" id="PTHR15241">
    <property type="entry name" value="TRANSFORMER-2-RELATED"/>
    <property type="match status" value="1"/>
</dbReference>
<dbReference type="SMART" id="SM00360">
    <property type="entry name" value="RRM"/>
    <property type="match status" value="2"/>
</dbReference>
<protein>
    <recommendedName>
        <fullName evidence="3">RRM domain-containing protein</fullName>
    </recommendedName>
</protein>
<dbReference type="Gene3D" id="3.30.70.330">
    <property type="match status" value="2"/>
</dbReference>
<keyword evidence="5" id="KW-1185">Reference proteome</keyword>
<reference evidence="4 5" key="1">
    <citation type="journal article" date="2022" name="bioRxiv">
        <title>Genomics of Preaxostyla Flagellates Illuminates Evolutionary Transitions and the Path Towards Mitochondrial Loss.</title>
        <authorList>
            <person name="Novak L.V.F."/>
            <person name="Treitli S.C."/>
            <person name="Pyrih J."/>
            <person name="Halakuc P."/>
            <person name="Pipaliya S.V."/>
            <person name="Vacek V."/>
            <person name="Brzon O."/>
            <person name="Soukal P."/>
            <person name="Eme L."/>
            <person name="Dacks J.B."/>
            <person name="Karnkowska A."/>
            <person name="Elias M."/>
            <person name="Hampl V."/>
        </authorList>
    </citation>
    <scope>NUCLEOTIDE SEQUENCE [LARGE SCALE GENOMIC DNA]</scope>
    <source>
        <strain evidence="4">NAU3</strain>
        <tissue evidence="4">Gut</tissue>
    </source>
</reference>
<comment type="caution">
    <text evidence="4">The sequence shown here is derived from an EMBL/GenBank/DDBJ whole genome shotgun (WGS) entry which is preliminary data.</text>
</comment>
<feature type="domain" description="RRM" evidence="3">
    <location>
        <begin position="4"/>
        <end position="80"/>
    </location>
</feature>
<sequence>MTENQIYVSNLSLRTNVDQLKSFIETVAPVENVLICSRKGRSLRFGFVTLKNPNDRSIVCSTLSGKPLNGFDIKIEPYEERPRGHGVPSQTVVQPAQPHQSRPQANAPRVPSTKTIRITNLPSSATQEQLTDVFKDFGVDFVVCRGHIRGGSMIGFVHFQDESGQKAALAQKGQLTLHGIILNMEAALERETA</sequence>
<evidence type="ECO:0000313" key="4">
    <source>
        <dbReference type="EMBL" id="KAK2953730.1"/>
    </source>
</evidence>
<proteinExistence type="predicted"/>
<dbReference type="PANTHER" id="PTHR15241:SF304">
    <property type="entry name" value="RRM DOMAIN-CONTAINING PROTEIN"/>
    <property type="match status" value="1"/>
</dbReference>
<dbReference type="Pfam" id="PF00076">
    <property type="entry name" value="RRM_1"/>
    <property type="match status" value="2"/>
</dbReference>
<dbReference type="EMBL" id="JARBJD010000087">
    <property type="protein sequence ID" value="KAK2953730.1"/>
    <property type="molecule type" value="Genomic_DNA"/>
</dbReference>
<accession>A0ABQ9XR43</accession>
<feature type="region of interest" description="Disordered" evidence="2">
    <location>
        <begin position="80"/>
        <end position="112"/>
    </location>
</feature>
<feature type="compositionally biased region" description="Polar residues" evidence="2">
    <location>
        <begin position="88"/>
        <end position="104"/>
    </location>
</feature>
<feature type="domain" description="RRM" evidence="3">
    <location>
        <begin position="114"/>
        <end position="193"/>
    </location>
</feature>
<dbReference type="CDD" id="cd00590">
    <property type="entry name" value="RRM_SF"/>
    <property type="match status" value="2"/>
</dbReference>
<organism evidence="4 5">
    <name type="scientific">Blattamonas nauphoetae</name>
    <dbReference type="NCBI Taxonomy" id="2049346"/>
    <lineage>
        <taxon>Eukaryota</taxon>
        <taxon>Metamonada</taxon>
        <taxon>Preaxostyla</taxon>
        <taxon>Oxymonadida</taxon>
        <taxon>Blattamonas</taxon>
    </lineage>
</organism>
<dbReference type="Proteomes" id="UP001281761">
    <property type="component" value="Unassembled WGS sequence"/>
</dbReference>
<dbReference type="InterPro" id="IPR035979">
    <property type="entry name" value="RBD_domain_sf"/>
</dbReference>
<dbReference type="InterPro" id="IPR012677">
    <property type="entry name" value="Nucleotide-bd_a/b_plait_sf"/>
</dbReference>
<evidence type="ECO:0000313" key="5">
    <source>
        <dbReference type="Proteomes" id="UP001281761"/>
    </source>
</evidence>
<dbReference type="InterPro" id="IPR000504">
    <property type="entry name" value="RRM_dom"/>
</dbReference>
<name>A0ABQ9XR43_9EUKA</name>
<evidence type="ECO:0000259" key="3">
    <source>
        <dbReference type="PROSITE" id="PS50102"/>
    </source>
</evidence>